<evidence type="ECO:0008006" key="3">
    <source>
        <dbReference type="Google" id="ProtNLM"/>
    </source>
</evidence>
<accession>A0A7W7KMA4</accession>
<proteinExistence type="predicted"/>
<dbReference type="Proteomes" id="UP000566995">
    <property type="component" value="Unassembled WGS sequence"/>
</dbReference>
<dbReference type="EMBL" id="JACHLI010000018">
    <property type="protein sequence ID" value="MBB4865437.1"/>
    <property type="molecule type" value="Genomic_DNA"/>
</dbReference>
<gene>
    <name evidence="1" type="ORF">HNP46_004318</name>
</gene>
<comment type="caution">
    <text evidence="1">The sequence shown here is derived from an EMBL/GenBank/DDBJ whole genome shotgun (WGS) entry which is preliminary data.</text>
</comment>
<name>A0A7W7KMA4_PSENT</name>
<dbReference type="AlphaFoldDB" id="A0A7W7KMA4"/>
<sequence length="341" mass="38209">MPKSSHLSSLIKANTPDERLQFILETFSETSLAHTIGKAVADTYGELTSIRFGVNFVAALSTHYCFKRDAGALTPSVEGLKICATIQSLKHFVEDSSQPERPRALVRAYLEALGKDSEKRHAVLEQMLDDVVTHFKKKLHSSAESDVPTRGRREGDVIAEGPGFEVVVGPRMQNIVDYPLEGRAAVLVIHDPRDGHFLLIERYCPISGHFVLEMPKAPPASGSSRDAMIDVVLREQTGLTHRKLEKIGELQPDSMISRGEYDVYYGTFDLEENFEQETPYVRSLKRLTEEGFSQAALEGRIKCALTHSAISMWRAFEPVRKKRLANAKRVRTKPGEEETEE</sequence>
<reference evidence="1 2" key="1">
    <citation type="submission" date="2020-08" db="EMBL/GenBank/DDBJ databases">
        <title>Functional genomics of gut bacteria from endangered species of beetles.</title>
        <authorList>
            <person name="Carlos-Shanley C."/>
        </authorList>
    </citation>
    <scope>NUCLEOTIDE SEQUENCE [LARGE SCALE GENOMIC DNA]</scope>
    <source>
        <strain evidence="1 2">S00179</strain>
    </source>
</reference>
<dbReference type="RefSeq" id="WP_184592925.1">
    <property type="nucleotide sequence ID" value="NZ_JACHLI010000018.1"/>
</dbReference>
<organism evidence="1 2">
    <name type="scientific">Pseudomonas nitroreducens</name>
    <dbReference type="NCBI Taxonomy" id="46680"/>
    <lineage>
        <taxon>Bacteria</taxon>
        <taxon>Pseudomonadati</taxon>
        <taxon>Pseudomonadota</taxon>
        <taxon>Gammaproteobacteria</taxon>
        <taxon>Pseudomonadales</taxon>
        <taxon>Pseudomonadaceae</taxon>
        <taxon>Pseudomonas</taxon>
    </lineage>
</organism>
<dbReference type="Gene3D" id="3.90.79.10">
    <property type="entry name" value="Nucleoside Triphosphate Pyrophosphohydrolase"/>
    <property type="match status" value="1"/>
</dbReference>
<dbReference type="SUPFAM" id="SSF55811">
    <property type="entry name" value="Nudix"/>
    <property type="match status" value="1"/>
</dbReference>
<evidence type="ECO:0000313" key="1">
    <source>
        <dbReference type="EMBL" id="MBB4865437.1"/>
    </source>
</evidence>
<protein>
    <recommendedName>
        <fullName evidence="3">Nudix hydrolase domain-containing protein</fullName>
    </recommendedName>
</protein>
<evidence type="ECO:0000313" key="2">
    <source>
        <dbReference type="Proteomes" id="UP000566995"/>
    </source>
</evidence>
<dbReference type="InterPro" id="IPR015797">
    <property type="entry name" value="NUDIX_hydrolase-like_dom_sf"/>
</dbReference>